<accession>A0A8J3XJ59</accession>
<dbReference type="EMBL" id="BOOP01000051">
    <property type="protein sequence ID" value="GII43084.1"/>
    <property type="molecule type" value="Genomic_DNA"/>
</dbReference>
<dbReference type="Proteomes" id="UP000622547">
    <property type="component" value="Unassembled WGS sequence"/>
</dbReference>
<name>A0A8J3XJ59_9ACTN</name>
<sequence>MKTNPGGAVTLTTDLLAALADDVHTAVSRASRLAYAILDGTLIPIYRVADQKPYHLGKHDRHRVNIQFRADPVGRLVWDSRTARGGTRADCGPA</sequence>
<dbReference type="AlphaFoldDB" id="A0A8J3XJ59"/>
<gene>
    <name evidence="1" type="ORF">Pph01_80870</name>
</gene>
<keyword evidence="2" id="KW-1185">Reference proteome</keyword>
<comment type="caution">
    <text evidence="1">The sequence shown here is derived from an EMBL/GenBank/DDBJ whole genome shotgun (WGS) entry which is preliminary data.</text>
</comment>
<protein>
    <submittedName>
        <fullName evidence="1">Uncharacterized protein</fullName>
    </submittedName>
</protein>
<proteinExistence type="predicted"/>
<evidence type="ECO:0000313" key="1">
    <source>
        <dbReference type="EMBL" id="GII43084.1"/>
    </source>
</evidence>
<reference evidence="1 2" key="1">
    <citation type="submission" date="2021-01" db="EMBL/GenBank/DDBJ databases">
        <title>Whole genome shotgun sequence of Planotetraspora phitsanulokensis NBRC 104273.</title>
        <authorList>
            <person name="Komaki H."/>
            <person name="Tamura T."/>
        </authorList>
    </citation>
    <scope>NUCLEOTIDE SEQUENCE [LARGE SCALE GENOMIC DNA]</scope>
    <source>
        <strain evidence="1 2">NBRC 104273</strain>
    </source>
</reference>
<organism evidence="1 2">
    <name type="scientific">Planotetraspora phitsanulokensis</name>
    <dbReference type="NCBI Taxonomy" id="575192"/>
    <lineage>
        <taxon>Bacteria</taxon>
        <taxon>Bacillati</taxon>
        <taxon>Actinomycetota</taxon>
        <taxon>Actinomycetes</taxon>
        <taxon>Streptosporangiales</taxon>
        <taxon>Streptosporangiaceae</taxon>
        <taxon>Planotetraspora</taxon>
    </lineage>
</organism>
<evidence type="ECO:0000313" key="2">
    <source>
        <dbReference type="Proteomes" id="UP000622547"/>
    </source>
</evidence>